<evidence type="ECO:0000313" key="2">
    <source>
        <dbReference type="Proteomes" id="UP000252415"/>
    </source>
</evidence>
<dbReference type="Proteomes" id="UP000252415">
    <property type="component" value="Unassembled WGS sequence"/>
</dbReference>
<protein>
    <submittedName>
        <fullName evidence="1">Uncharacterized protein</fullName>
    </submittedName>
</protein>
<dbReference type="AlphaFoldDB" id="A0A368W2R9"/>
<name>A0A368W2R9_9BACL</name>
<sequence length="44" mass="5320">MKFFWFSRKKYHCLNGHSFKNYLVMNGSKRCPKCATVTIYKRAE</sequence>
<evidence type="ECO:0000313" key="1">
    <source>
        <dbReference type="EMBL" id="RCW49450.1"/>
    </source>
</evidence>
<keyword evidence="2" id="KW-1185">Reference proteome</keyword>
<reference evidence="1 2" key="1">
    <citation type="submission" date="2018-07" db="EMBL/GenBank/DDBJ databases">
        <title>Genomic Encyclopedia of Type Strains, Phase III (KMG-III): the genomes of soil and plant-associated and newly described type strains.</title>
        <authorList>
            <person name="Whitman W."/>
        </authorList>
    </citation>
    <scope>NUCLEOTIDE SEQUENCE [LARGE SCALE GENOMIC DNA]</scope>
    <source>
        <strain evidence="1 2">CECT 7506</strain>
    </source>
</reference>
<gene>
    <name evidence="1" type="ORF">DFP97_104108</name>
</gene>
<comment type="caution">
    <text evidence="1">The sequence shown here is derived from an EMBL/GenBank/DDBJ whole genome shotgun (WGS) entry which is preliminary data.</text>
</comment>
<dbReference type="EMBL" id="QPJD01000004">
    <property type="protein sequence ID" value="RCW49450.1"/>
    <property type="molecule type" value="Genomic_DNA"/>
</dbReference>
<accession>A0A368W2R9</accession>
<organism evidence="1 2">
    <name type="scientific">Paenibacillus prosopidis</name>
    <dbReference type="NCBI Taxonomy" id="630520"/>
    <lineage>
        <taxon>Bacteria</taxon>
        <taxon>Bacillati</taxon>
        <taxon>Bacillota</taxon>
        <taxon>Bacilli</taxon>
        <taxon>Bacillales</taxon>
        <taxon>Paenibacillaceae</taxon>
        <taxon>Paenibacillus</taxon>
    </lineage>
</organism>
<proteinExistence type="predicted"/>